<reference evidence="1" key="1">
    <citation type="submission" date="2016-06" db="EMBL/GenBank/DDBJ databases">
        <title>Complete Genome Sequence of Pandoraea faecigallinarum DSM-23572.</title>
        <authorList>
            <person name="Yong D."/>
            <person name="Ee R."/>
            <person name="Lim Y.-L."/>
            <person name="Yin W.-F."/>
            <person name="Chan K.-G."/>
        </authorList>
    </citation>
    <scope>NUCLEOTIDE SEQUENCE</scope>
    <source>
        <strain evidence="1">DSM 23572</strain>
        <plasmid evidence="1">pPF72-1</plasmid>
    </source>
</reference>
<geneLocation type="plasmid" evidence="1 2">
    <name>pPF72-1</name>
</geneLocation>
<sequence length="625" mass="68273">MTEIEKALVPQTELTARTDAQLADELEARYFAPRDDLRAPIALSLDGDLVAGLVVGQPGERGAALLRLLVSQIRATLEEDGVQCDIAHVQARDIVSLLASAKFVSAYEPLVTPDPTEAQVKYQQAIAVNRIRGAVRFHTTTTYTDNAAPIRGQDTRVTQVVDLAVLVTSTPGGSPLKRGLEAEVTAATVQLADPSQRAAMIEETERRLGVPAPASSRWERLTRALSKLFGDRGIRFVVGKVNELTDPEMLARPAGIGLSLDGVFDTQAWFVRSDLAYGRRRHHVADYRTNDVYVVRRNGTEVDAETQRAVNAVCASTIAEHRAAYLRDDRYLNIPGSFFPSFTCCVLPLEQRTTPRVASLDPRTYEPGNARIQELEQAQPQPGAGNDPLVLAVCTTLVGALFPAPDTLPLVIEVNGENVVDPPLRAACTAFHNLEQMALPGTQDHAALLEPWLANHRLSNFVAPEPLTIRAVRAALYVCVIHKILRELPDDLALRRQVLATIAGVKDAVRLICDANGLPNFVNGRTQRKITIFAPRAHPHLLAGPVKVKFNESLHGLKDHGGVRFGDNPANVFPENLLRTAIQLVAGSFRVTSERSQTTSIKYEARIVMNNNVNNAAQPVQWRAG</sequence>
<accession>A0A0H3X3N1</accession>
<proteinExistence type="predicted"/>
<gene>
    <name evidence="1" type="ORF">AB870_24660</name>
</gene>
<organism evidence="1 2">
    <name type="scientific">Pandoraea faecigallinarum</name>
    <dbReference type="NCBI Taxonomy" id="656179"/>
    <lineage>
        <taxon>Bacteria</taxon>
        <taxon>Pseudomonadati</taxon>
        <taxon>Pseudomonadota</taxon>
        <taxon>Betaproteobacteria</taxon>
        <taxon>Burkholderiales</taxon>
        <taxon>Burkholderiaceae</taxon>
        <taxon>Pandoraea</taxon>
    </lineage>
</organism>
<dbReference type="PATRIC" id="fig|656179.3.peg.5305"/>
<keyword evidence="2" id="KW-1185">Reference proteome</keyword>
<protein>
    <submittedName>
        <fullName evidence="1">Uncharacterized protein</fullName>
    </submittedName>
</protein>
<dbReference type="Proteomes" id="UP000035651">
    <property type="component" value="Plasmid pPF72-1"/>
</dbReference>
<dbReference type="AlphaFoldDB" id="A0A0H3X3N1"/>
<dbReference type="EMBL" id="CP011808">
    <property type="protein sequence ID" value="AKM33376.1"/>
    <property type="molecule type" value="Genomic_DNA"/>
</dbReference>
<dbReference type="OrthoDB" id="8945689at2"/>
<keyword evidence="1" id="KW-0614">Plasmid</keyword>
<name>A0A0H3X3N1_9BURK</name>
<evidence type="ECO:0000313" key="2">
    <source>
        <dbReference type="Proteomes" id="UP000035651"/>
    </source>
</evidence>
<evidence type="ECO:0000313" key="1">
    <source>
        <dbReference type="EMBL" id="AKM33376.1"/>
    </source>
</evidence>
<dbReference type="RefSeq" id="WP_047909337.1">
    <property type="nucleotide sequence ID" value="NZ_CP011808.2"/>
</dbReference>
<dbReference type="KEGG" id="pfg:AB870_24660"/>